<dbReference type="AlphaFoldDB" id="A0A6C0JCP1"/>
<feature type="compositionally biased region" description="Basic and acidic residues" evidence="1">
    <location>
        <begin position="70"/>
        <end position="79"/>
    </location>
</feature>
<name>A0A6C0JCP1_9ZZZZ</name>
<evidence type="ECO:0000313" key="2">
    <source>
        <dbReference type="EMBL" id="QHU02327.1"/>
    </source>
</evidence>
<sequence length="118" mass="12724">MNSKLIEGLSGCSGSNKNAVYRQQALTNRLFSELHKLKAQYMNLTVQKTINTSLINVNKMRMKSATQGIEDGRKEKEKELDDIENDPANKIPGGIPLAKGDGGAGGFALAMKNSADQG</sequence>
<proteinExistence type="predicted"/>
<accession>A0A6C0JCP1</accession>
<dbReference type="EMBL" id="MN740356">
    <property type="protein sequence ID" value="QHU02327.1"/>
    <property type="molecule type" value="Genomic_DNA"/>
</dbReference>
<feature type="region of interest" description="Disordered" evidence="1">
    <location>
        <begin position="66"/>
        <end position="97"/>
    </location>
</feature>
<organism evidence="2">
    <name type="scientific">viral metagenome</name>
    <dbReference type="NCBI Taxonomy" id="1070528"/>
    <lineage>
        <taxon>unclassified sequences</taxon>
        <taxon>metagenomes</taxon>
        <taxon>organismal metagenomes</taxon>
    </lineage>
</organism>
<reference evidence="2" key="1">
    <citation type="journal article" date="2020" name="Nature">
        <title>Giant virus diversity and host interactions through global metagenomics.</title>
        <authorList>
            <person name="Schulz F."/>
            <person name="Roux S."/>
            <person name="Paez-Espino D."/>
            <person name="Jungbluth S."/>
            <person name="Walsh D.A."/>
            <person name="Denef V.J."/>
            <person name="McMahon K.D."/>
            <person name="Konstantinidis K.T."/>
            <person name="Eloe-Fadrosh E.A."/>
            <person name="Kyrpides N.C."/>
            <person name="Woyke T."/>
        </authorList>
    </citation>
    <scope>NUCLEOTIDE SEQUENCE</scope>
    <source>
        <strain evidence="2">GVMAG-M-3300025880-75</strain>
    </source>
</reference>
<protein>
    <submittedName>
        <fullName evidence="2">Uncharacterized protein</fullName>
    </submittedName>
</protein>
<evidence type="ECO:0000256" key="1">
    <source>
        <dbReference type="SAM" id="MobiDB-lite"/>
    </source>
</evidence>